<protein>
    <recommendedName>
        <fullName evidence="1">Gp28/Gp37-like domain-containing protein</fullName>
    </recommendedName>
</protein>
<sequence length="385" mass="41586">MWLIRPNGTIAGTLPYTRLSAVERYVDVGTWLVDCPLTTRTAAAATSVGGWRVAIMDGTRTLMAGPVEHAEIELGRDETSGRKVAKLRYSGVDDMVWLAARQAWPVPANAVTAQTVGYDVRTGVASTVIGDYVIANAGVSAQVERRVPGLILDPLAVPVGEDVYGRARFQPLLELVQDISVAGGVGVRVLSGMGAEKRLQVYTPRDLRGPARFGLMLRNLRRVRWSTTAPQATTIIGGGRGEEEARDFIAVTNAGEETAWGRREGFYDYRSASDADGNAELTSGASKRLAETGATRQVELAPVDSSRMQYGRDYGLGDRVTVDVYAGVTLDSIIREVETTVERADSKPTRTVVTRVGDIGTGRDKSSAGRVIKNATLRMSNLERR</sequence>
<evidence type="ECO:0000313" key="2">
    <source>
        <dbReference type="EMBL" id="ALG07675.1"/>
    </source>
</evidence>
<proteinExistence type="predicted"/>
<evidence type="ECO:0000313" key="4">
    <source>
        <dbReference type="Proteomes" id="UP000063699"/>
    </source>
</evidence>
<reference evidence="3 4" key="1">
    <citation type="submission" date="2015-07" db="EMBL/GenBank/DDBJ databases">
        <title>Genome sequencing of Kibdelosporangium phytohabitans.</title>
        <authorList>
            <person name="Qin S."/>
            <person name="Xing K."/>
        </authorList>
    </citation>
    <scope>NUCLEOTIDE SEQUENCE [LARGE SCALE GENOMIC DNA]</scope>
    <source>
        <strain evidence="3 4">KLBMP1111</strain>
    </source>
</reference>
<accession>A0A0N9HM82</accession>
<dbReference type="STRING" id="860235.AOZ06_12835"/>
<evidence type="ECO:0000259" key="1">
    <source>
        <dbReference type="Pfam" id="PF14594"/>
    </source>
</evidence>
<dbReference type="KEGG" id="kphy:AOZ06_12835"/>
<evidence type="ECO:0000313" key="3">
    <source>
        <dbReference type="EMBL" id="ALG07731.1"/>
    </source>
</evidence>
<dbReference type="Proteomes" id="UP000063699">
    <property type="component" value="Chromosome"/>
</dbReference>
<dbReference type="EMBL" id="CP012752">
    <property type="protein sequence ID" value="ALG07731.1"/>
    <property type="molecule type" value="Genomic_DNA"/>
</dbReference>
<organism evidence="3 4">
    <name type="scientific">Kibdelosporangium phytohabitans</name>
    <dbReference type="NCBI Taxonomy" id="860235"/>
    <lineage>
        <taxon>Bacteria</taxon>
        <taxon>Bacillati</taxon>
        <taxon>Actinomycetota</taxon>
        <taxon>Actinomycetes</taxon>
        <taxon>Pseudonocardiales</taxon>
        <taxon>Pseudonocardiaceae</taxon>
        <taxon>Kibdelosporangium</taxon>
    </lineage>
</organism>
<feature type="domain" description="Gp28/Gp37-like" evidence="1">
    <location>
        <begin position="16"/>
        <end position="346"/>
    </location>
</feature>
<dbReference type="KEGG" id="kphy:AOZ06_13155"/>
<dbReference type="EMBL" id="CP012752">
    <property type="protein sequence ID" value="ALG07675.1"/>
    <property type="molecule type" value="Genomic_DNA"/>
</dbReference>
<gene>
    <name evidence="2" type="ORF">AOZ06_12835</name>
    <name evidence="3" type="ORF">AOZ06_13155</name>
</gene>
<dbReference type="RefSeq" id="WP_054289641.1">
    <property type="nucleotide sequence ID" value="NZ_JADBEI010000002.1"/>
</dbReference>
<dbReference type="Pfam" id="PF14594">
    <property type="entry name" value="Sipho_Gp37"/>
    <property type="match status" value="1"/>
</dbReference>
<dbReference type="InterPro" id="IPR029432">
    <property type="entry name" value="Gp28/Gp37-like_dom"/>
</dbReference>
<keyword evidence="4" id="KW-1185">Reference proteome</keyword>
<dbReference type="AlphaFoldDB" id="A0A0N9HM82"/>
<name>A0A0N9HM82_9PSEU</name>